<dbReference type="Gene3D" id="3.30.230.10">
    <property type="match status" value="1"/>
</dbReference>
<comment type="similarity">
    <text evidence="1">Belongs to the GHMP kinase family. GalK subfamily.</text>
</comment>
<dbReference type="RefSeq" id="WP_009246659.1">
    <property type="nucleotide sequence ID" value="NZ_CACRSY010000010.1"/>
</dbReference>
<evidence type="ECO:0000259" key="5">
    <source>
        <dbReference type="Pfam" id="PF00288"/>
    </source>
</evidence>
<dbReference type="GO" id="GO:0006012">
    <property type="term" value="P:galactose metabolic process"/>
    <property type="evidence" value="ECO:0007669"/>
    <property type="project" value="InterPro"/>
</dbReference>
<dbReference type="PANTHER" id="PTHR10457:SF7">
    <property type="entry name" value="GALACTOKINASE-RELATED"/>
    <property type="match status" value="1"/>
</dbReference>
<reference evidence="7" key="1">
    <citation type="submission" date="2019-11" db="EMBL/GenBank/DDBJ databases">
        <authorList>
            <person name="Feng L."/>
        </authorList>
    </citation>
    <scope>NUCLEOTIDE SEQUENCE</scope>
    <source>
        <strain evidence="7">BhanseniiLFYP23</strain>
    </source>
</reference>
<dbReference type="InterPro" id="IPR000705">
    <property type="entry name" value="Galactokinase"/>
</dbReference>
<dbReference type="PRINTS" id="PR00473">
    <property type="entry name" value="GALCTOKINASE"/>
</dbReference>
<feature type="domain" description="Galactokinase N-terminal" evidence="6">
    <location>
        <begin position="43"/>
        <end position="91"/>
    </location>
</feature>
<dbReference type="InterPro" id="IPR014721">
    <property type="entry name" value="Ribsml_uS5_D2-typ_fold_subgr"/>
</dbReference>
<proteinExistence type="inferred from homology"/>
<name>A0A6N2TC31_BLAHA</name>
<dbReference type="EMBL" id="CACRSY010000010">
    <property type="protein sequence ID" value="VYT03150.1"/>
    <property type="molecule type" value="Genomic_DNA"/>
</dbReference>
<evidence type="ECO:0000256" key="3">
    <source>
        <dbReference type="ARBA" id="ARBA00022777"/>
    </source>
</evidence>
<evidence type="ECO:0000256" key="4">
    <source>
        <dbReference type="ARBA" id="ARBA00022840"/>
    </source>
</evidence>
<feature type="domain" description="GHMP kinase N-terminal" evidence="5">
    <location>
        <begin position="127"/>
        <end position="215"/>
    </location>
</feature>
<dbReference type="InterPro" id="IPR006206">
    <property type="entry name" value="Mevalonate/galactokinase"/>
</dbReference>
<dbReference type="InterPro" id="IPR006204">
    <property type="entry name" value="GHMP_kinase_N_dom"/>
</dbReference>
<dbReference type="EC" id="2.7.1.6" evidence="7"/>
<dbReference type="GO" id="GO:0004335">
    <property type="term" value="F:galactokinase activity"/>
    <property type="evidence" value="ECO:0007669"/>
    <property type="project" value="UniProtKB-EC"/>
</dbReference>
<accession>A0A6N2TC31</accession>
<dbReference type="InterPro" id="IPR036554">
    <property type="entry name" value="GHMP_kinase_C_sf"/>
</dbReference>
<dbReference type="GO" id="GO:0005524">
    <property type="term" value="F:ATP binding"/>
    <property type="evidence" value="ECO:0007669"/>
    <property type="project" value="UniProtKB-KW"/>
</dbReference>
<dbReference type="PANTHER" id="PTHR10457">
    <property type="entry name" value="MEVALONATE KINASE/GALACTOKINASE"/>
    <property type="match status" value="1"/>
</dbReference>
<dbReference type="PIRSF" id="PIRSF000530">
    <property type="entry name" value="Galactokinase"/>
    <property type="match status" value="1"/>
</dbReference>
<dbReference type="InterPro" id="IPR020568">
    <property type="entry name" value="Ribosomal_Su5_D2-typ_SF"/>
</dbReference>
<keyword evidence="4" id="KW-0067">ATP-binding</keyword>
<evidence type="ECO:0000256" key="2">
    <source>
        <dbReference type="ARBA" id="ARBA00022741"/>
    </source>
</evidence>
<dbReference type="AlphaFoldDB" id="A0A6N2TC31"/>
<evidence type="ECO:0000259" key="6">
    <source>
        <dbReference type="Pfam" id="PF10509"/>
    </source>
</evidence>
<evidence type="ECO:0000313" key="7">
    <source>
        <dbReference type="EMBL" id="VYT03150.1"/>
    </source>
</evidence>
<dbReference type="Gene3D" id="3.30.70.890">
    <property type="entry name" value="GHMP kinase, C-terminal domain"/>
    <property type="match status" value="1"/>
</dbReference>
<dbReference type="PRINTS" id="PR00959">
    <property type="entry name" value="MEVGALKINASE"/>
</dbReference>
<dbReference type="Pfam" id="PF00288">
    <property type="entry name" value="GHMP_kinases_N"/>
    <property type="match status" value="1"/>
</dbReference>
<sequence>MKNSGILKEELLQGKYSQLLKEIYLDESMLEYQNKRYADAITEFEKLYGEKEVEVYSAPGRSEVCGNHTDHQLGMVLATSINLDAIAVVSKTEGDLIRIVSEGYDMVEVDVNDLEEKYEEEGTTAALIRGVVAKVKEEGYRVGGFEAYVTSDVLIGAGLSSSAAFEIIVGTILSGLFNEMSISPVFLAQAGQFAENVYFGKPCGLMDQMACSVGGLIHIDFKNPEEPVVEKVPADFEAYKYSLCIVDTKASHADLTEDYAQIPAEMKKVAAFFKQDVLREVDEKEFYSQIPGLRSILGDRPVLRALHFFEEEKRVQAQVEALKQGDFKEFLSLVEKSGNSSFKYLQNIYTTRNEQSQAMSIALGVSESILGNHGVCRVHGGGFAGTIQIFVENSFVEEYRKAMDKVFGSGSCHVLKVRQHGGMQVL</sequence>
<dbReference type="SUPFAM" id="SSF54211">
    <property type="entry name" value="Ribosomal protein S5 domain 2-like"/>
    <property type="match status" value="1"/>
</dbReference>
<keyword evidence="2" id="KW-0547">Nucleotide-binding</keyword>
<dbReference type="Pfam" id="PF10509">
    <property type="entry name" value="GalKase_gal_bdg"/>
    <property type="match status" value="1"/>
</dbReference>
<dbReference type="InterPro" id="IPR019539">
    <property type="entry name" value="GalKase_N"/>
</dbReference>
<evidence type="ECO:0000256" key="1">
    <source>
        <dbReference type="ARBA" id="ARBA00006566"/>
    </source>
</evidence>
<dbReference type="GO" id="GO:0005829">
    <property type="term" value="C:cytosol"/>
    <property type="evidence" value="ECO:0007669"/>
    <property type="project" value="TreeGrafter"/>
</dbReference>
<organism evidence="7">
    <name type="scientific">Blautia hansenii</name>
    <name type="common">Ruminococcus hansenii</name>
    <dbReference type="NCBI Taxonomy" id="1322"/>
    <lineage>
        <taxon>Bacteria</taxon>
        <taxon>Bacillati</taxon>
        <taxon>Bacillota</taxon>
        <taxon>Clostridia</taxon>
        <taxon>Lachnospirales</taxon>
        <taxon>Lachnospiraceae</taxon>
        <taxon>Blautia</taxon>
    </lineage>
</organism>
<protein>
    <submittedName>
        <fullName evidence="7">Galactokinase</fullName>
        <ecNumber evidence="7">2.7.1.6</ecNumber>
    </submittedName>
</protein>
<gene>
    <name evidence="7" type="primary">galK_2</name>
    <name evidence="7" type="ORF">BHLFYP23_02529</name>
</gene>
<keyword evidence="3 7" id="KW-0418">Kinase</keyword>
<dbReference type="SUPFAM" id="SSF55060">
    <property type="entry name" value="GHMP Kinase, C-terminal domain"/>
    <property type="match status" value="1"/>
</dbReference>
<keyword evidence="7" id="KW-0808">Transferase</keyword>